<dbReference type="EMBL" id="MN740535">
    <property type="protein sequence ID" value="QHU32054.1"/>
    <property type="molecule type" value="Genomic_DNA"/>
</dbReference>
<proteinExistence type="predicted"/>
<reference evidence="1" key="1">
    <citation type="journal article" date="2020" name="Nature">
        <title>Giant virus diversity and host interactions through global metagenomics.</title>
        <authorList>
            <person name="Schulz F."/>
            <person name="Roux S."/>
            <person name="Paez-Espino D."/>
            <person name="Jungbluth S."/>
            <person name="Walsh D.A."/>
            <person name="Denef V.J."/>
            <person name="McMahon K.D."/>
            <person name="Konstantinidis K.T."/>
            <person name="Eloe-Fadrosh E.A."/>
            <person name="Kyrpides N.C."/>
            <person name="Woyke T."/>
        </authorList>
    </citation>
    <scope>NUCLEOTIDE SEQUENCE</scope>
    <source>
        <strain evidence="1">GVMAG-M-3300027963-41</strain>
    </source>
</reference>
<evidence type="ECO:0000313" key="1">
    <source>
        <dbReference type="EMBL" id="QHU32054.1"/>
    </source>
</evidence>
<sequence length="72" mass="7871">MNVVATLRSKSPGDAMRLIGNAPQYINDSNFINVLNQYDFNSKKNDARVSQQLSAFAGIPGLAAKVQQWLSS</sequence>
<protein>
    <submittedName>
        <fullName evidence="1">Uncharacterized protein</fullName>
    </submittedName>
</protein>
<organism evidence="1">
    <name type="scientific">viral metagenome</name>
    <dbReference type="NCBI Taxonomy" id="1070528"/>
    <lineage>
        <taxon>unclassified sequences</taxon>
        <taxon>metagenomes</taxon>
        <taxon>organismal metagenomes</taxon>
    </lineage>
</organism>
<dbReference type="AlphaFoldDB" id="A0A6C0LR31"/>
<name>A0A6C0LR31_9ZZZZ</name>
<accession>A0A6C0LR31</accession>